<name>A0A3D9CCG6_9FLAO</name>
<dbReference type="InterPro" id="IPR002372">
    <property type="entry name" value="PQQ_rpt_dom"/>
</dbReference>
<dbReference type="EMBL" id="QNVT01000003">
    <property type="protein sequence ID" value="REC63600.1"/>
    <property type="molecule type" value="Genomic_DNA"/>
</dbReference>
<dbReference type="Proteomes" id="UP000256686">
    <property type="component" value="Unassembled WGS sequence"/>
</dbReference>
<dbReference type="SUPFAM" id="SSF50998">
    <property type="entry name" value="Quinoprotein alcohol dehydrogenase-like"/>
    <property type="match status" value="1"/>
</dbReference>
<evidence type="ECO:0000313" key="2">
    <source>
        <dbReference type="EMBL" id="REC63600.1"/>
    </source>
</evidence>
<dbReference type="AlphaFoldDB" id="A0A3D9CCG6"/>
<dbReference type="PANTHER" id="PTHR34512">
    <property type="entry name" value="CELL SURFACE PROTEIN"/>
    <property type="match status" value="1"/>
</dbReference>
<dbReference type="Gene3D" id="2.130.10.10">
    <property type="entry name" value="YVTN repeat-like/Quinoprotein amine dehydrogenase"/>
    <property type="match status" value="1"/>
</dbReference>
<feature type="domain" description="Pyrrolo-quinoline quinone repeat" evidence="1">
    <location>
        <begin position="11"/>
        <end position="120"/>
    </location>
</feature>
<gene>
    <name evidence="2" type="ORF">DRF65_04930</name>
</gene>
<proteinExistence type="predicted"/>
<comment type="caution">
    <text evidence="2">The sequence shown here is derived from an EMBL/GenBank/DDBJ whole genome shotgun (WGS) entry which is preliminary data.</text>
</comment>
<keyword evidence="3" id="KW-1185">Reference proteome</keyword>
<dbReference type="InterPro" id="IPR011047">
    <property type="entry name" value="Quinoprotein_ADH-like_sf"/>
</dbReference>
<sequence>MKKLILLISASVLWSCHNNTQKATPNKVEHTTLLVATEGNIFNFDLDKNRIAWQYKSPIDSAGNRNLFTLDGQNIFMPFESGKFINFDLNTGKIIWQQQIYGNEGTPMSMSNDRNAEAAVLRPLVPLFMAKPLVDGENILMVSAGQPEYVKRAWLYNFNREKGERTWLSELPTVYNYFAPVKYRDSYFVNSAVFLNKYSRPSGTDTSYGMFDGDVEIAGQPKQHHEPNQFTNTTYSQIQTDGENLFIAEDGGNIYALHLNKDGNLPAGDISDPNNTFIQNPKVFKWVFQDKTYGSHKSNKFFLEDGTLYVEFGLPINGKTCLFAINADNGKMKWRKILPSEIKNWTISGDKIIGNTAKDIFYMDTNGENYTEFRVKNIPVSDIKSIDKTHFIYVTQQGIEVFDTASKTAKLVVVKAFNNNEYNNLQIQYISK</sequence>
<dbReference type="PANTHER" id="PTHR34512:SF30">
    <property type="entry name" value="OUTER MEMBRANE PROTEIN ASSEMBLY FACTOR BAMB"/>
    <property type="match status" value="1"/>
</dbReference>
<reference evidence="3" key="1">
    <citation type="submission" date="2018-06" db="EMBL/GenBank/DDBJ databases">
        <authorList>
            <person name="Lum Nde A."/>
            <person name="Hugo C."/>
        </authorList>
    </citation>
    <scope>NUCLEOTIDE SEQUENCE [LARGE SCALE GENOMIC DNA]</scope>
    <source>
        <strain evidence="3">1_F178</strain>
    </source>
</reference>
<accession>A0A3D9CCG6</accession>
<evidence type="ECO:0000259" key="1">
    <source>
        <dbReference type="Pfam" id="PF13360"/>
    </source>
</evidence>
<protein>
    <recommendedName>
        <fullName evidence="1">Pyrrolo-quinoline quinone repeat domain-containing protein</fullName>
    </recommendedName>
</protein>
<organism evidence="2 3">
    <name type="scientific">Chryseobacterium pennae</name>
    <dbReference type="NCBI Taxonomy" id="2258962"/>
    <lineage>
        <taxon>Bacteria</taxon>
        <taxon>Pseudomonadati</taxon>
        <taxon>Bacteroidota</taxon>
        <taxon>Flavobacteriia</taxon>
        <taxon>Flavobacteriales</taxon>
        <taxon>Weeksellaceae</taxon>
        <taxon>Chryseobacterium group</taxon>
        <taxon>Chryseobacterium</taxon>
    </lineage>
</organism>
<dbReference type="InterPro" id="IPR015943">
    <property type="entry name" value="WD40/YVTN_repeat-like_dom_sf"/>
</dbReference>
<dbReference type="Pfam" id="PF13360">
    <property type="entry name" value="PQQ_2"/>
    <property type="match status" value="1"/>
</dbReference>
<evidence type="ECO:0000313" key="3">
    <source>
        <dbReference type="Proteomes" id="UP000256686"/>
    </source>
</evidence>